<dbReference type="GO" id="GO:0005737">
    <property type="term" value="C:cytoplasm"/>
    <property type="evidence" value="ECO:0007669"/>
    <property type="project" value="TreeGrafter"/>
</dbReference>
<dbReference type="GO" id="GO:0043041">
    <property type="term" value="P:amino acid activation for nonribosomal peptide biosynthetic process"/>
    <property type="evidence" value="ECO:0007669"/>
    <property type="project" value="TreeGrafter"/>
</dbReference>
<evidence type="ECO:0000259" key="1">
    <source>
        <dbReference type="Pfam" id="PF00668"/>
    </source>
</evidence>
<dbReference type="GO" id="GO:0044550">
    <property type="term" value="P:secondary metabolite biosynthetic process"/>
    <property type="evidence" value="ECO:0007669"/>
    <property type="project" value="TreeGrafter"/>
</dbReference>
<organism evidence="2 3">
    <name type="scientific">Kitasatospora phosalacinea</name>
    <dbReference type="NCBI Taxonomy" id="2065"/>
    <lineage>
        <taxon>Bacteria</taxon>
        <taxon>Bacillati</taxon>
        <taxon>Actinomycetota</taxon>
        <taxon>Actinomycetes</taxon>
        <taxon>Kitasatosporales</taxon>
        <taxon>Streptomycetaceae</taxon>
        <taxon>Kitasatospora</taxon>
    </lineage>
</organism>
<feature type="domain" description="Condensation" evidence="1">
    <location>
        <begin position="12"/>
        <end position="335"/>
    </location>
</feature>
<dbReference type="Pfam" id="PF00668">
    <property type="entry name" value="Condensation"/>
    <property type="match status" value="1"/>
</dbReference>
<dbReference type="InterPro" id="IPR023213">
    <property type="entry name" value="CAT-like_dom_sf"/>
</dbReference>
<dbReference type="RefSeq" id="WP_033256872.1">
    <property type="nucleotide sequence ID" value="NZ_JNYE01000137.1"/>
</dbReference>
<evidence type="ECO:0000313" key="2">
    <source>
        <dbReference type="EMBL" id="GLW59456.1"/>
    </source>
</evidence>
<evidence type="ECO:0000313" key="3">
    <source>
        <dbReference type="Proteomes" id="UP001165143"/>
    </source>
</evidence>
<sequence length="454" mass="49625">MHRRTFSAHGGTAPLTWGQLAIWKTIAWMGDEAHYFNVRRLVDLPEGVTVDGAVEAVARLVARHEALRTRWEAGAEEPSQTVSAEGTVDVLVVPVPLEGARESAEERTVAQAAGKLPGADGMPGRFTVFAHGDTALHIGMVVTHQAVDSWSMRVMERELRLLATGGQPDADAWQPRDQVAVERAPGGAARSKGALRYWERNLEKAPATMFGPSPQGAPEDPERFVRLGMDSPALAIAATALADHCRTSVSTVLLAATSAVVGRFAGRDSVVLQLIAFNRVDPRTDALVGSMTENALFTVDGVDRGDFADLVTRTHDRAMLAYQHARYHPLELDRLLDRLTEQRGARPDLGCFFNDARLQDRWPDTLEPLPTEPGAVERLRARTRIHVEGTWAAQDATFFAHTTYSPDSARFFVMADTLLLPRTGIEESLRETERVVLDAALRLAAAPTPPEGEK</sequence>
<proteinExistence type="predicted"/>
<dbReference type="Gene3D" id="3.30.559.30">
    <property type="entry name" value="Nonribosomal peptide synthetase, condensation domain"/>
    <property type="match status" value="1"/>
</dbReference>
<accession>A0A9W6URF5</accession>
<dbReference type="GO" id="GO:0003824">
    <property type="term" value="F:catalytic activity"/>
    <property type="evidence" value="ECO:0007669"/>
    <property type="project" value="InterPro"/>
</dbReference>
<dbReference type="Gene3D" id="3.30.559.10">
    <property type="entry name" value="Chloramphenicol acetyltransferase-like domain"/>
    <property type="match status" value="1"/>
</dbReference>
<dbReference type="PANTHER" id="PTHR45527">
    <property type="entry name" value="NONRIBOSOMAL PEPTIDE SYNTHETASE"/>
    <property type="match status" value="1"/>
</dbReference>
<reference evidence="2" key="1">
    <citation type="submission" date="2023-02" db="EMBL/GenBank/DDBJ databases">
        <title>Kitasatospora phosalacinea NBRC 14362.</title>
        <authorList>
            <person name="Ichikawa N."/>
            <person name="Sato H."/>
            <person name="Tonouchi N."/>
        </authorList>
    </citation>
    <scope>NUCLEOTIDE SEQUENCE</scope>
    <source>
        <strain evidence="2">NBRC 14362</strain>
    </source>
</reference>
<dbReference type="InterPro" id="IPR001242">
    <property type="entry name" value="Condensation_dom"/>
</dbReference>
<comment type="caution">
    <text evidence="2">The sequence shown here is derived from an EMBL/GenBank/DDBJ whole genome shotgun (WGS) entry which is preliminary data.</text>
</comment>
<dbReference type="Proteomes" id="UP001165143">
    <property type="component" value="Unassembled WGS sequence"/>
</dbReference>
<dbReference type="GO" id="GO:0031177">
    <property type="term" value="F:phosphopantetheine binding"/>
    <property type="evidence" value="ECO:0007669"/>
    <property type="project" value="TreeGrafter"/>
</dbReference>
<dbReference type="AlphaFoldDB" id="A0A9W6URF5"/>
<dbReference type="EMBL" id="BSRX01000083">
    <property type="protein sequence ID" value="GLW59456.1"/>
    <property type="molecule type" value="Genomic_DNA"/>
</dbReference>
<name>A0A9W6URF5_9ACTN</name>
<dbReference type="GO" id="GO:0008610">
    <property type="term" value="P:lipid biosynthetic process"/>
    <property type="evidence" value="ECO:0007669"/>
    <property type="project" value="UniProtKB-ARBA"/>
</dbReference>
<dbReference type="PANTHER" id="PTHR45527:SF1">
    <property type="entry name" value="FATTY ACID SYNTHASE"/>
    <property type="match status" value="1"/>
</dbReference>
<protein>
    <recommendedName>
        <fullName evidence="1">Condensation domain-containing protein</fullName>
    </recommendedName>
</protein>
<dbReference type="SUPFAM" id="SSF52777">
    <property type="entry name" value="CoA-dependent acyltransferases"/>
    <property type="match status" value="2"/>
</dbReference>
<gene>
    <name evidence="2" type="ORF">Kpho01_74660</name>
</gene>